<accession>A0A251SKB5</accession>
<name>A0A251SKB5_HELAN</name>
<evidence type="ECO:0000313" key="1">
    <source>
        <dbReference type="EMBL" id="OTF98972.1"/>
    </source>
</evidence>
<dbReference type="AlphaFoldDB" id="A0A251SKB5"/>
<organism evidence="1 2">
    <name type="scientific">Helianthus annuus</name>
    <name type="common">Common sunflower</name>
    <dbReference type="NCBI Taxonomy" id="4232"/>
    <lineage>
        <taxon>Eukaryota</taxon>
        <taxon>Viridiplantae</taxon>
        <taxon>Streptophyta</taxon>
        <taxon>Embryophyta</taxon>
        <taxon>Tracheophyta</taxon>
        <taxon>Spermatophyta</taxon>
        <taxon>Magnoliopsida</taxon>
        <taxon>eudicotyledons</taxon>
        <taxon>Gunneridae</taxon>
        <taxon>Pentapetalae</taxon>
        <taxon>asterids</taxon>
        <taxon>campanulids</taxon>
        <taxon>Asterales</taxon>
        <taxon>Asteraceae</taxon>
        <taxon>Asteroideae</taxon>
        <taxon>Heliantheae alliance</taxon>
        <taxon>Heliantheae</taxon>
        <taxon>Helianthus</taxon>
    </lineage>
</organism>
<dbReference type="Proteomes" id="UP000215914">
    <property type="component" value="Chromosome 14"/>
</dbReference>
<sequence>MADNTEHDNIDDSVVVVEKQVKLEVTSVCSEGREESDAGLKFLREIQIMEMERVTEFPMSNVDIGPRKRQRIGWDVVHPVAKSEAGKKLPFILIVNLQGIHQVQPY</sequence>
<dbReference type="OrthoDB" id="1699290at2759"/>
<proteinExistence type="predicted"/>
<dbReference type="EMBL" id="CM007903">
    <property type="protein sequence ID" value="OTF98972.1"/>
    <property type="molecule type" value="Genomic_DNA"/>
</dbReference>
<dbReference type="InParanoid" id="A0A251SKB5"/>
<evidence type="ECO:0000313" key="2">
    <source>
        <dbReference type="Proteomes" id="UP000215914"/>
    </source>
</evidence>
<reference evidence="2" key="1">
    <citation type="journal article" date="2017" name="Nature">
        <title>The sunflower genome provides insights into oil metabolism, flowering and Asterid evolution.</title>
        <authorList>
            <person name="Badouin H."/>
            <person name="Gouzy J."/>
            <person name="Grassa C.J."/>
            <person name="Murat F."/>
            <person name="Staton S.E."/>
            <person name="Cottret L."/>
            <person name="Lelandais-Briere C."/>
            <person name="Owens G.L."/>
            <person name="Carrere S."/>
            <person name="Mayjonade B."/>
            <person name="Legrand L."/>
            <person name="Gill N."/>
            <person name="Kane N.C."/>
            <person name="Bowers J.E."/>
            <person name="Hubner S."/>
            <person name="Bellec A."/>
            <person name="Berard A."/>
            <person name="Berges H."/>
            <person name="Blanchet N."/>
            <person name="Boniface M.C."/>
            <person name="Brunel D."/>
            <person name="Catrice O."/>
            <person name="Chaidir N."/>
            <person name="Claudel C."/>
            <person name="Donnadieu C."/>
            <person name="Faraut T."/>
            <person name="Fievet G."/>
            <person name="Helmstetter N."/>
            <person name="King M."/>
            <person name="Knapp S.J."/>
            <person name="Lai Z."/>
            <person name="Le Paslier M.C."/>
            <person name="Lippi Y."/>
            <person name="Lorenzon L."/>
            <person name="Mandel J.R."/>
            <person name="Marage G."/>
            <person name="Marchand G."/>
            <person name="Marquand E."/>
            <person name="Bret-Mestries E."/>
            <person name="Morien E."/>
            <person name="Nambeesan S."/>
            <person name="Nguyen T."/>
            <person name="Pegot-Espagnet P."/>
            <person name="Pouilly N."/>
            <person name="Raftis F."/>
            <person name="Sallet E."/>
            <person name="Schiex T."/>
            <person name="Thomas J."/>
            <person name="Vandecasteele C."/>
            <person name="Vares D."/>
            <person name="Vear F."/>
            <person name="Vautrin S."/>
            <person name="Crespi M."/>
            <person name="Mangin B."/>
            <person name="Burke J.M."/>
            <person name="Salse J."/>
            <person name="Munos S."/>
            <person name="Vincourt P."/>
            <person name="Rieseberg L.H."/>
            <person name="Langlade N.B."/>
        </authorList>
    </citation>
    <scope>NUCLEOTIDE SEQUENCE [LARGE SCALE GENOMIC DNA]</scope>
    <source>
        <strain evidence="2">cv. SF193</strain>
    </source>
</reference>
<keyword evidence="2" id="KW-1185">Reference proteome</keyword>
<gene>
    <name evidence="1" type="ORF">HannXRQ_Chr14g0451491</name>
</gene>
<protein>
    <submittedName>
        <fullName evidence="1">Uncharacterized protein</fullName>
    </submittedName>
</protein>